<dbReference type="Pfam" id="PF12265">
    <property type="entry name" value="CAF1C_H4-bd"/>
    <property type="match status" value="1"/>
</dbReference>
<keyword evidence="7" id="KW-1185">Reference proteome</keyword>
<evidence type="ECO:0000256" key="2">
    <source>
        <dbReference type="ARBA" id="ARBA00022574"/>
    </source>
</evidence>
<dbReference type="Gene3D" id="2.130.10.10">
    <property type="entry name" value="YVTN repeat-like/Quinoprotein amine dehydrogenase"/>
    <property type="match status" value="1"/>
</dbReference>
<sequence>MVLLPSTSPTNPSPNRLYKRKDSLCRGNKKGLNLKSQALAIPIQFSSSFRKPTKVSKERMEKDEYEVRGRFDEEQLINVEYNIWKNAAPLLYDLIVTHALDWPSLTLEWLPTRRSRRAKII</sequence>
<dbReference type="Proteomes" id="UP000231279">
    <property type="component" value="Unassembled WGS sequence"/>
</dbReference>
<keyword evidence="2" id="KW-0853">WD repeat</keyword>
<evidence type="ECO:0000256" key="3">
    <source>
        <dbReference type="ARBA" id="ARBA00022737"/>
    </source>
</evidence>
<dbReference type="OrthoDB" id="1691612at2759"/>
<dbReference type="STRING" id="429701.A0A2G9H6L9"/>
<dbReference type="InterPro" id="IPR015943">
    <property type="entry name" value="WD40/YVTN_repeat-like_dom_sf"/>
</dbReference>
<evidence type="ECO:0000256" key="1">
    <source>
        <dbReference type="ARBA" id="ARBA00009341"/>
    </source>
</evidence>
<name>A0A2G9H6L9_9LAMI</name>
<accession>A0A2G9H6L9</accession>
<feature type="region of interest" description="Disordered" evidence="4">
    <location>
        <begin position="1"/>
        <end position="20"/>
    </location>
</feature>
<evidence type="ECO:0000259" key="5">
    <source>
        <dbReference type="Pfam" id="PF12265"/>
    </source>
</evidence>
<reference evidence="7" key="1">
    <citation type="journal article" date="2018" name="Gigascience">
        <title>Genome assembly of the Pink Ipe (Handroanthus impetiginosus, Bignoniaceae), a highly valued, ecologically keystone Neotropical timber forest tree.</title>
        <authorList>
            <person name="Silva-Junior O.B."/>
            <person name="Grattapaglia D."/>
            <person name="Novaes E."/>
            <person name="Collevatti R.G."/>
        </authorList>
    </citation>
    <scope>NUCLEOTIDE SEQUENCE [LARGE SCALE GENOMIC DNA]</scope>
    <source>
        <strain evidence="7">cv. UFG-1</strain>
    </source>
</reference>
<dbReference type="AlphaFoldDB" id="A0A2G9H6L9"/>
<dbReference type="PANTHER" id="PTHR22850">
    <property type="entry name" value="WD40 REPEAT FAMILY"/>
    <property type="match status" value="1"/>
</dbReference>
<evidence type="ECO:0000313" key="6">
    <source>
        <dbReference type="EMBL" id="PIN13167.1"/>
    </source>
</evidence>
<organism evidence="6 7">
    <name type="scientific">Handroanthus impetiginosus</name>
    <dbReference type="NCBI Taxonomy" id="429701"/>
    <lineage>
        <taxon>Eukaryota</taxon>
        <taxon>Viridiplantae</taxon>
        <taxon>Streptophyta</taxon>
        <taxon>Embryophyta</taxon>
        <taxon>Tracheophyta</taxon>
        <taxon>Spermatophyta</taxon>
        <taxon>Magnoliopsida</taxon>
        <taxon>eudicotyledons</taxon>
        <taxon>Gunneridae</taxon>
        <taxon>Pentapetalae</taxon>
        <taxon>asterids</taxon>
        <taxon>lamiids</taxon>
        <taxon>Lamiales</taxon>
        <taxon>Bignoniaceae</taxon>
        <taxon>Crescentiina</taxon>
        <taxon>Tabebuia alliance</taxon>
        <taxon>Handroanthus</taxon>
    </lineage>
</organism>
<feature type="compositionally biased region" description="Low complexity" evidence="4">
    <location>
        <begin position="1"/>
        <end position="15"/>
    </location>
</feature>
<comment type="similarity">
    <text evidence="1">Belongs to the WD repeat RBAP46/RBAP48/MSI1 family.</text>
</comment>
<comment type="caution">
    <text evidence="6">The sequence shown here is derived from an EMBL/GenBank/DDBJ whole genome shotgun (WGS) entry which is preliminary data.</text>
</comment>
<evidence type="ECO:0000313" key="7">
    <source>
        <dbReference type="Proteomes" id="UP000231279"/>
    </source>
</evidence>
<dbReference type="EMBL" id="NKXS01002530">
    <property type="protein sequence ID" value="PIN13167.1"/>
    <property type="molecule type" value="Genomic_DNA"/>
</dbReference>
<feature type="domain" description="Histone-binding protein RBBP4-like N-terminal" evidence="5">
    <location>
        <begin position="80"/>
        <end position="113"/>
    </location>
</feature>
<protein>
    <recommendedName>
        <fullName evidence="5">Histone-binding protein RBBP4-like N-terminal domain-containing protein</fullName>
    </recommendedName>
</protein>
<dbReference type="InterPro" id="IPR022052">
    <property type="entry name" value="Histone-bd_RBBP4-like_N"/>
</dbReference>
<dbReference type="InterPro" id="IPR050459">
    <property type="entry name" value="WD_repeat_RBAP46/RBAP48/MSI1"/>
</dbReference>
<proteinExistence type="inferred from homology"/>
<evidence type="ECO:0000256" key="4">
    <source>
        <dbReference type="SAM" id="MobiDB-lite"/>
    </source>
</evidence>
<keyword evidence="3" id="KW-0677">Repeat</keyword>
<gene>
    <name evidence="6" type="ORF">CDL12_14203</name>
</gene>